<organism evidence="2 3">
    <name type="scientific">Trichostrongylus colubriformis</name>
    <name type="common">Black scour worm</name>
    <dbReference type="NCBI Taxonomy" id="6319"/>
    <lineage>
        <taxon>Eukaryota</taxon>
        <taxon>Metazoa</taxon>
        <taxon>Ecdysozoa</taxon>
        <taxon>Nematoda</taxon>
        <taxon>Chromadorea</taxon>
        <taxon>Rhabditida</taxon>
        <taxon>Rhabditina</taxon>
        <taxon>Rhabditomorpha</taxon>
        <taxon>Strongyloidea</taxon>
        <taxon>Trichostrongylidae</taxon>
        <taxon>Trichostrongylus</taxon>
    </lineage>
</organism>
<name>A0AAN8ID72_TRICO</name>
<sequence>MSLWNGRVLCRFWTQTIACIACVVLMIICLPRLPSPSVYYQHFANTARRVSAGRLHTDDALTDTNLIARNVYPPRKDMGDCPPLLGKVTIFVAYMKESLEAHYRVAQQSLECYLKGVNYTVLMVDLQNDARVQEKCSKNQQLFFKKHCAAAAYLPDTDWMLVLDADTGVVNPNHCIEEWIDDRVDLIFYERFFNWEIASGNYIARNSDFAVKFLEDWGKWEFTQPSNWNGADNGVLQIHIMKAVLPSATQETVNCDKVWRNASGYETYLAYVSCVKQALGATRLWPGKIRIYHRAHGWVRDGFFTTDRWSDADFMMHGWKAQKVGDGGWESPFKENLDPTLCGPHFGGWKWITSKHVDVSAIREEIARFERHSGRTYAKEARELTYLSLPDVGECYPNCGDSV</sequence>
<evidence type="ECO:0000256" key="1">
    <source>
        <dbReference type="SAM" id="Phobius"/>
    </source>
</evidence>
<dbReference type="InterPro" id="IPR029044">
    <property type="entry name" value="Nucleotide-diphossugar_trans"/>
</dbReference>
<evidence type="ECO:0000313" key="2">
    <source>
        <dbReference type="EMBL" id="KAK5970079.1"/>
    </source>
</evidence>
<dbReference type="AlphaFoldDB" id="A0AAN8ID72"/>
<keyword evidence="1" id="KW-0472">Membrane</keyword>
<dbReference type="PANTHER" id="PTHR31562">
    <property type="entry name" value="PROTEIN CBG18972"/>
    <property type="match status" value="1"/>
</dbReference>
<accession>A0AAN8ID72</accession>
<dbReference type="Proteomes" id="UP001331761">
    <property type="component" value="Unassembled WGS sequence"/>
</dbReference>
<dbReference type="PANTHER" id="PTHR31562:SF8">
    <property type="entry name" value="ALPHA-1,6-MANNOSYLTRANSFERASE"/>
    <property type="match status" value="1"/>
</dbReference>
<reference evidence="2 3" key="1">
    <citation type="submission" date="2019-10" db="EMBL/GenBank/DDBJ databases">
        <title>Assembly and Annotation for the nematode Trichostrongylus colubriformis.</title>
        <authorList>
            <person name="Martin J."/>
        </authorList>
    </citation>
    <scope>NUCLEOTIDE SEQUENCE [LARGE SCALE GENOMIC DNA]</scope>
    <source>
        <strain evidence="2">G859</strain>
        <tissue evidence="2">Whole worm</tissue>
    </source>
</reference>
<protein>
    <submittedName>
        <fullName evidence="2">Uncharacterized protein</fullName>
    </submittedName>
</protein>
<comment type="caution">
    <text evidence="2">The sequence shown here is derived from an EMBL/GenBank/DDBJ whole genome shotgun (WGS) entry which is preliminary data.</text>
</comment>
<dbReference type="InterPro" id="IPR004988">
    <property type="entry name" value="DUF273"/>
</dbReference>
<dbReference type="EMBL" id="WIXE01019375">
    <property type="protein sequence ID" value="KAK5970079.1"/>
    <property type="molecule type" value="Genomic_DNA"/>
</dbReference>
<dbReference type="Pfam" id="PF03314">
    <property type="entry name" value="DUF273"/>
    <property type="match status" value="1"/>
</dbReference>
<proteinExistence type="predicted"/>
<gene>
    <name evidence="2" type="ORF">GCK32_002289</name>
</gene>
<feature type="transmembrane region" description="Helical" evidence="1">
    <location>
        <begin position="12"/>
        <end position="33"/>
    </location>
</feature>
<keyword evidence="1" id="KW-0812">Transmembrane</keyword>
<keyword evidence="1" id="KW-1133">Transmembrane helix</keyword>
<evidence type="ECO:0000313" key="3">
    <source>
        <dbReference type="Proteomes" id="UP001331761"/>
    </source>
</evidence>
<dbReference type="Gene3D" id="3.90.550.10">
    <property type="entry name" value="Spore Coat Polysaccharide Biosynthesis Protein SpsA, Chain A"/>
    <property type="match status" value="1"/>
</dbReference>
<keyword evidence="3" id="KW-1185">Reference proteome</keyword>